<gene>
    <name evidence="2" type="ORF">A3I24_02835</name>
</gene>
<dbReference type="PANTHER" id="PTHR43437:SF3">
    <property type="entry name" value="HYDROXYACYL-THIOESTER DEHYDRATASE TYPE 2, MITOCHONDRIAL"/>
    <property type="match status" value="1"/>
</dbReference>
<dbReference type="Proteomes" id="UP000177690">
    <property type="component" value="Unassembled WGS sequence"/>
</dbReference>
<dbReference type="STRING" id="1798409.A3I24_02835"/>
<name>A0A1G1ZTK9_9BACT</name>
<proteinExistence type="predicted"/>
<dbReference type="EMBL" id="MHJL01000030">
    <property type="protein sequence ID" value="OGY67090.1"/>
    <property type="molecule type" value="Genomic_DNA"/>
</dbReference>
<evidence type="ECO:0000313" key="2">
    <source>
        <dbReference type="EMBL" id="OGY67090.1"/>
    </source>
</evidence>
<feature type="domain" description="MaoC-like" evidence="1">
    <location>
        <begin position="18"/>
        <end position="106"/>
    </location>
</feature>
<dbReference type="PANTHER" id="PTHR43437">
    <property type="entry name" value="HYDROXYACYL-THIOESTER DEHYDRATASE TYPE 2, MITOCHONDRIAL-RELATED"/>
    <property type="match status" value="1"/>
</dbReference>
<dbReference type="CDD" id="cd03449">
    <property type="entry name" value="R_hydratase"/>
    <property type="match status" value="1"/>
</dbReference>
<evidence type="ECO:0000259" key="1">
    <source>
        <dbReference type="Pfam" id="PF01575"/>
    </source>
</evidence>
<evidence type="ECO:0000313" key="3">
    <source>
        <dbReference type="Proteomes" id="UP000177690"/>
    </source>
</evidence>
<dbReference type="InterPro" id="IPR002539">
    <property type="entry name" value="MaoC-like_dom"/>
</dbReference>
<dbReference type="GO" id="GO:0006633">
    <property type="term" value="P:fatty acid biosynthetic process"/>
    <property type="evidence" value="ECO:0007669"/>
    <property type="project" value="TreeGrafter"/>
</dbReference>
<protein>
    <recommendedName>
        <fullName evidence="1">MaoC-like domain-containing protein</fullName>
    </recommendedName>
</protein>
<dbReference type="GO" id="GO:0019171">
    <property type="term" value="F:(3R)-hydroxyacyl-[acyl-carrier-protein] dehydratase activity"/>
    <property type="evidence" value="ECO:0007669"/>
    <property type="project" value="TreeGrafter"/>
</dbReference>
<dbReference type="Gene3D" id="3.10.129.10">
    <property type="entry name" value="Hotdog Thioesterase"/>
    <property type="match status" value="1"/>
</dbReference>
<organism evidence="2 3">
    <name type="scientific">Candidatus Harrisonbacteria bacterium RIFCSPLOWO2_02_FULL_41_13b</name>
    <dbReference type="NCBI Taxonomy" id="1798409"/>
    <lineage>
        <taxon>Bacteria</taxon>
        <taxon>Candidatus Harrisoniibacteriota</taxon>
    </lineage>
</organism>
<dbReference type="InterPro" id="IPR029069">
    <property type="entry name" value="HotDog_dom_sf"/>
</dbReference>
<dbReference type="InterPro" id="IPR050965">
    <property type="entry name" value="UPF0336/Enoyl-CoA_hydratase"/>
</dbReference>
<reference evidence="2 3" key="1">
    <citation type="journal article" date="2016" name="Nat. Commun.">
        <title>Thousands of microbial genomes shed light on interconnected biogeochemical processes in an aquifer system.</title>
        <authorList>
            <person name="Anantharaman K."/>
            <person name="Brown C.T."/>
            <person name="Hug L.A."/>
            <person name="Sharon I."/>
            <person name="Castelle C.J."/>
            <person name="Probst A.J."/>
            <person name="Thomas B.C."/>
            <person name="Singh A."/>
            <person name="Wilkins M.J."/>
            <person name="Karaoz U."/>
            <person name="Brodie E.L."/>
            <person name="Williams K.H."/>
            <person name="Hubbard S.S."/>
            <person name="Banfield J.F."/>
        </authorList>
    </citation>
    <scope>NUCLEOTIDE SEQUENCE [LARGE SCALE GENOMIC DNA]</scope>
</reference>
<dbReference type="Pfam" id="PF01575">
    <property type="entry name" value="MaoC_dehydratas"/>
    <property type="match status" value="1"/>
</dbReference>
<dbReference type="AlphaFoldDB" id="A0A1G1ZTK9"/>
<comment type="caution">
    <text evidence="2">The sequence shown here is derived from an EMBL/GenBank/DDBJ whole genome shotgun (WGS) entry which is preliminary data.</text>
</comment>
<accession>A0A1G1ZTK9</accession>
<sequence>MALNYEDIKIGDQFSFEHFIDEDSVNKFASLTGDFNPLHINQKYAEKTEFGGRISHGMLLASLFSTLVGMHLPGERALYVSQDSRFRSPLPLNTKVKVEGKVIAKFDALNMIELQTFIKDEKEKIIVDGVARVKVRQ</sequence>
<dbReference type="SUPFAM" id="SSF54637">
    <property type="entry name" value="Thioesterase/thiol ester dehydrase-isomerase"/>
    <property type="match status" value="1"/>
</dbReference>